<feature type="non-terminal residue" evidence="2">
    <location>
        <position position="269"/>
    </location>
</feature>
<feature type="compositionally biased region" description="Basic residues" evidence="1">
    <location>
        <begin position="93"/>
        <end position="102"/>
    </location>
</feature>
<name>A0A6J4T683_9ACTN</name>
<evidence type="ECO:0000256" key="1">
    <source>
        <dbReference type="SAM" id="MobiDB-lite"/>
    </source>
</evidence>
<sequence length="269" mass="30175">AGEAGHRWERRDRDRSGGVRDKDTRAPVVGALGRVGRPRGEGDREGLRAPRRRLRRRQRDHHDGSAGARQRDVPRRGDRRGRGAQERAAGLTRRARGRRRGHQHDDVVAVGQRAGGGVRARRPVRRAARVQPGPADEARRTRLSRWRDRCDARTRHRAVRRTREAARRRARPGRLRRQPPAVSVSVQRGRLHGADGPAAGLDRHVHAARRGAPDGADRAAGLHRARRVGGDRRRDRRRRPAVAARPLRRRRAGPQDGPRAVPAGVLRAL</sequence>
<accession>A0A6J4T683</accession>
<evidence type="ECO:0000313" key="2">
    <source>
        <dbReference type="EMBL" id="CAA9514439.1"/>
    </source>
</evidence>
<feature type="compositionally biased region" description="Basic and acidic residues" evidence="1">
    <location>
        <begin position="201"/>
        <end position="217"/>
    </location>
</feature>
<feature type="non-terminal residue" evidence="2">
    <location>
        <position position="1"/>
    </location>
</feature>
<dbReference type="GO" id="GO:0008691">
    <property type="term" value="F:3-hydroxybutyryl-CoA dehydrogenase activity"/>
    <property type="evidence" value="ECO:0007669"/>
    <property type="project" value="UniProtKB-EC"/>
</dbReference>
<proteinExistence type="predicted"/>
<feature type="compositionally biased region" description="Basic and acidic residues" evidence="1">
    <location>
        <begin position="38"/>
        <end position="48"/>
    </location>
</feature>
<gene>
    <name evidence="2" type="ORF">AVDCRST_MAG67-2943</name>
</gene>
<feature type="compositionally biased region" description="Basic residues" evidence="1">
    <location>
        <begin position="234"/>
        <end position="252"/>
    </location>
</feature>
<reference evidence="2" key="1">
    <citation type="submission" date="2020-02" db="EMBL/GenBank/DDBJ databases">
        <authorList>
            <person name="Meier V. D."/>
        </authorList>
    </citation>
    <scope>NUCLEOTIDE SEQUENCE</scope>
    <source>
        <strain evidence="2">AVDCRST_MAG67</strain>
    </source>
</reference>
<feature type="compositionally biased region" description="Basic residues" evidence="1">
    <location>
        <begin position="168"/>
        <end position="177"/>
    </location>
</feature>
<feature type="region of interest" description="Disordered" evidence="1">
    <location>
        <begin position="1"/>
        <end position="141"/>
    </location>
</feature>
<feature type="region of interest" description="Disordered" evidence="1">
    <location>
        <begin position="157"/>
        <end position="269"/>
    </location>
</feature>
<dbReference type="EMBL" id="CADCVQ010000123">
    <property type="protein sequence ID" value="CAA9514439.1"/>
    <property type="molecule type" value="Genomic_DNA"/>
</dbReference>
<keyword evidence="2" id="KW-0560">Oxidoreductase</keyword>
<feature type="compositionally biased region" description="Basic residues" evidence="1">
    <location>
        <begin position="119"/>
        <end position="128"/>
    </location>
</feature>
<dbReference type="GO" id="GO:0003857">
    <property type="term" value="F:(3S)-3-hydroxyacyl-CoA dehydrogenase (NAD+) activity"/>
    <property type="evidence" value="ECO:0007669"/>
    <property type="project" value="UniProtKB-EC"/>
</dbReference>
<dbReference type="EC" id="1.1.1.157" evidence="2"/>
<organism evidence="2">
    <name type="scientific">uncultured Solirubrobacteraceae bacterium</name>
    <dbReference type="NCBI Taxonomy" id="1162706"/>
    <lineage>
        <taxon>Bacteria</taxon>
        <taxon>Bacillati</taxon>
        <taxon>Actinomycetota</taxon>
        <taxon>Thermoleophilia</taxon>
        <taxon>Solirubrobacterales</taxon>
        <taxon>Solirubrobacteraceae</taxon>
        <taxon>environmental samples</taxon>
    </lineage>
</organism>
<dbReference type="AlphaFoldDB" id="A0A6J4T683"/>
<dbReference type="EC" id="1.1.1.35" evidence="2"/>
<feature type="compositionally biased region" description="Basic residues" evidence="1">
    <location>
        <begin position="49"/>
        <end position="59"/>
    </location>
</feature>
<protein>
    <submittedName>
        <fullName evidence="2">3-hydroxybutyryl-CoA dehydrogenase 3-hydroxyacyl-CoA dehydrogenase</fullName>
        <ecNumber evidence="2">1.1.1.157</ecNumber>
        <ecNumber evidence="2">1.1.1.35</ecNumber>
    </submittedName>
</protein>
<feature type="compositionally biased region" description="Basic and acidic residues" evidence="1">
    <location>
        <begin position="60"/>
        <end position="85"/>
    </location>
</feature>
<feature type="compositionally biased region" description="Basic and acidic residues" evidence="1">
    <location>
        <begin position="1"/>
        <end position="25"/>
    </location>
</feature>